<sequence length="200" mass="22718">MSPRSVEANQRLHEEQRERILAAALPVFLRKGLTATKMADIAAAAEMGYGSVYHYFPDKEAIFTALIQREMQLGMQHAREAVERPGTPWERLEWWLSRAMTWVRKRPEVLVFMTQVLVNEPAHEQLRGLVYQLSRVTQTELQQLIVQGQEAGQVVAGNPDQLVNAIQSCLQGFAIQAAFDRELVEEGLPDAQMLLRILKP</sequence>
<dbReference type="EMBL" id="CP035758">
    <property type="protein sequence ID" value="QBD77396.1"/>
    <property type="molecule type" value="Genomic_DNA"/>
</dbReference>
<reference evidence="6 7" key="1">
    <citation type="submission" date="2019-01" db="EMBL/GenBank/DDBJ databases">
        <title>Ktedonosporobacter rubrisoli SCAWS-G2.</title>
        <authorList>
            <person name="Huang Y."/>
            <person name="Yan B."/>
        </authorList>
    </citation>
    <scope>NUCLEOTIDE SEQUENCE [LARGE SCALE GENOMIC DNA]</scope>
    <source>
        <strain evidence="6 7">SCAWS-G2</strain>
    </source>
</reference>
<dbReference type="GO" id="GO:0000976">
    <property type="term" value="F:transcription cis-regulatory region binding"/>
    <property type="evidence" value="ECO:0007669"/>
    <property type="project" value="TreeGrafter"/>
</dbReference>
<evidence type="ECO:0000256" key="1">
    <source>
        <dbReference type="ARBA" id="ARBA00023015"/>
    </source>
</evidence>
<dbReference type="OrthoDB" id="9812484at2"/>
<organism evidence="6 7">
    <name type="scientific">Ktedonosporobacter rubrisoli</name>
    <dbReference type="NCBI Taxonomy" id="2509675"/>
    <lineage>
        <taxon>Bacteria</taxon>
        <taxon>Bacillati</taxon>
        <taxon>Chloroflexota</taxon>
        <taxon>Ktedonobacteria</taxon>
        <taxon>Ktedonobacterales</taxon>
        <taxon>Ktedonosporobacteraceae</taxon>
        <taxon>Ktedonosporobacter</taxon>
    </lineage>
</organism>
<dbReference type="Pfam" id="PF00440">
    <property type="entry name" value="TetR_N"/>
    <property type="match status" value="1"/>
</dbReference>
<proteinExistence type="predicted"/>
<feature type="domain" description="HTH tetR-type" evidence="5">
    <location>
        <begin position="14"/>
        <end position="74"/>
    </location>
</feature>
<dbReference type="PROSITE" id="PS50977">
    <property type="entry name" value="HTH_TETR_2"/>
    <property type="match status" value="1"/>
</dbReference>
<dbReference type="InterPro" id="IPR001647">
    <property type="entry name" value="HTH_TetR"/>
</dbReference>
<dbReference type="Gene3D" id="1.10.357.10">
    <property type="entry name" value="Tetracycline Repressor, domain 2"/>
    <property type="match status" value="1"/>
</dbReference>
<dbReference type="PANTHER" id="PTHR30055:SF234">
    <property type="entry name" value="HTH-TYPE TRANSCRIPTIONAL REGULATOR BETI"/>
    <property type="match status" value="1"/>
</dbReference>
<dbReference type="SUPFAM" id="SSF48498">
    <property type="entry name" value="Tetracyclin repressor-like, C-terminal domain"/>
    <property type="match status" value="1"/>
</dbReference>
<keyword evidence="7" id="KW-1185">Reference proteome</keyword>
<dbReference type="Proteomes" id="UP000290365">
    <property type="component" value="Chromosome"/>
</dbReference>
<dbReference type="InterPro" id="IPR009057">
    <property type="entry name" value="Homeodomain-like_sf"/>
</dbReference>
<accession>A0A4P6JRG0</accession>
<dbReference type="PRINTS" id="PR00455">
    <property type="entry name" value="HTHTETR"/>
</dbReference>
<dbReference type="KEGG" id="kbs:EPA93_15900"/>
<evidence type="ECO:0000256" key="4">
    <source>
        <dbReference type="PROSITE-ProRule" id="PRU00335"/>
    </source>
</evidence>
<dbReference type="GO" id="GO:0003700">
    <property type="term" value="F:DNA-binding transcription factor activity"/>
    <property type="evidence" value="ECO:0007669"/>
    <property type="project" value="TreeGrafter"/>
</dbReference>
<dbReference type="RefSeq" id="WP_129888453.1">
    <property type="nucleotide sequence ID" value="NZ_CP035758.1"/>
</dbReference>
<keyword evidence="3" id="KW-0804">Transcription</keyword>
<evidence type="ECO:0000259" key="5">
    <source>
        <dbReference type="PROSITE" id="PS50977"/>
    </source>
</evidence>
<dbReference type="SUPFAM" id="SSF46689">
    <property type="entry name" value="Homeodomain-like"/>
    <property type="match status" value="1"/>
</dbReference>
<keyword evidence="1" id="KW-0805">Transcription regulation</keyword>
<protein>
    <submittedName>
        <fullName evidence="6">TetR/AcrR family transcriptional regulator</fullName>
    </submittedName>
</protein>
<evidence type="ECO:0000313" key="6">
    <source>
        <dbReference type="EMBL" id="QBD77396.1"/>
    </source>
</evidence>
<dbReference type="InterPro" id="IPR050109">
    <property type="entry name" value="HTH-type_TetR-like_transc_reg"/>
</dbReference>
<evidence type="ECO:0000256" key="3">
    <source>
        <dbReference type="ARBA" id="ARBA00023163"/>
    </source>
</evidence>
<gene>
    <name evidence="6" type="ORF">EPA93_15900</name>
</gene>
<evidence type="ECO:0000256" key="2">
    <source>
        <dbReference type="ARBA" id="ARBA00023125"/>
    </source>
</evidence>
<dbReference type="AlphaFoldDB" id="A0A4P6JRG0"/>
<keyword evidence="2 4" id="KW-0238">DNA-binding</keyword>
<dbReference type="InterPro" id="IPR036271">
    <property type="entry name" value="Tet_transcr_reg_TetR-rel_C_sf"/>
</dbReference>
<dbReference type="PANTHER" id="PTHR30055">
    <property type="entry name" value="HTH-TYPE TRANSCRIPTIONAL REGULATOR RUTR"/>
    <property type="match status" value="1"/>
</dbReference>
<evidence type="ECO:0000313" key="7">
    <source>
        <dbReference type="Proteomes" id="UP000290365"/>
    </source>
</evidence>
<feature type="DNA-binding region" description="H-T-H motif" evidence="4">
    <location>
        <begin position="37"/>
        <end position="56"/>
    </location>
</feature>
<dbReference type="Gene3D" id="1.10.10.60">
    <property type="entry name" value="Homeodomain-like"/>
    <property type="match status" value="1"/>
</dbReference>
<name>A0A4P6JRG0_KTERU</name>